<dbReference type="InterPro" id="IPR043472">
    <property type="entry name" value="Macro_dom-like"/>
</dbReference>
<dbReference type="SUPFAM" id="SSF52949">
    <property type="entry name" value="Macro domain-like"/>
    <property type="match status" value="1"/>
</dbReference>
<evidence type="ECO:0000313" key="2">
    <source>
        <dbReference type="Proteomes" id="UP000241719"/>
    </source>
</evidence>
<proteinExistence type="predicted"/>
<dbReference type="PANTHER" id="PTHR35596:SF1">
    <property type="entry name" value="MICROBIAL-TYPE PARG CATALYTIC DOMAIN-CONTAINING PROTEIN"/>
    <property type="match status" value="1"/>
</dbReference>
<evidence type="ECO:0000313" key="1">
    <source>
        <dbReference type="EMBL" id="AUL78773.3"/>
    </source>
</evidence>
<name>A0A2K9L504_9VIRU</name>
<dbReference type="RefSeq" id="YP_010780046.1">
    <property type="nucleotide sequence ID" value="NC_075038.1"/>
</dbReference>
<dbReference type="GeneID" id="80516737"/>
<dbReference type="Pfam" id="PF10021">
    <property type="entry name" value="PARG_cat_microb"/>
    <property type="match status" value="1"/>
</dbReference>
<dbReference type="PANTHER" id="PTHR35596">
    <property type="entry name" value="DUF2263 DOMAIN-CONTAINING PROTEIN"/>
    <property type="match status" value="1"/>
</dbReference>
<dbReference type="Proteomes" id="UP000241719">
    <property type="component" value="Segment"/>
</dbReference>
<organism evidence="1 2">
    <name type="scientific">Tupanvirus deep ocean</name>
    <dbReference type="NCBI Taxonomy" id="2126984"/>
    <lineage>
        <taxon>Viruses</taxon>
        <taxon>Varidnaviria</taxon>
        <taxon>Bamfordvirae</taxon>
        <taxon>Nucleocytoviricota</taxon>
        <taxon>Megaviricetes</taxon>
        <taxon>Imitervirales</taxon>
        <taxon>Mimiviridae</taxon>
        <taxon>Megamimivirinae</taxon>
        <taxon>Tupanvirus</taxon>
        <taxon>Tupanvirus altamarinense</taxon>
    </lineage>
</organism>
<dbReference type="InterPro" id="IPR012664">
    <property type="entry name" value="CHP02452"/>
</dbReference>
<dbReference type="InterPro" id="IPR019261">
    <property type="entry name" value="PARG_cat_microbial"/>
</dbReference>
<dbReference type="Gene3D" id="3.40.220.10">
    <property type="entry name" value="Leucine Aminopeptidase, subunit E, domain 1"/>
    <property type="match status" value="1"/>
</dbReference>
<dbReference type="EMBL" id="MF405918">
    <property type="protein sequence ID" value="AUL78773.3"/>
    <property type="molecule type" value="Genomic_DNA"/>
</dbReference>
<reference evidence="1 2" key="1">
    <citation type="journal article" date="2018" name="Nat. Commun.">
        <title>Tailed giant Tupanvirus possesses the most complete translational apparatus of the known virosphere.</title>
        <authorList>
            <person name="Abrahao J."/>
            <person name="Silva L."/>
            <person name="Silva L.S."/>
            <person name="Khalil J.Y.B."/>
            <person name="Rodrigues R."/>
            <person name="Arantes T."/>
            <person name="Assis F."/>
            <person name="Boratto P."/>
            <person name="Andrade M."/>
            <person name="Kroon E.G."/>
            <person name="Ribeiro B."/>
            <person name="Bergier I."/>
            <person name="Seligmann H."/>
            <person name="Ghigo E."/>
            <person name="Colson P."/>
            <person name="Levasseur A."/>
            <person name="Kroemer G."/>
            <person name="Raoult D."/>
            <person name="La Scola B."/>
        </authorList>
    </citation>
    <scope>NUCLEOTIDE SEQUENCE [LARGE SCALE GENOMIC DNA]</scope>
    <source>
        <strain evidence="1">Deep ocean</strain>
    </source>
</reference>
<sequence>MEAILTEVIVEKILDYLDKESLFVFFRVCKIFNNFKYYVYNRLKFDYNLIKNEPNTYKSCVKYLCNMTEKDIIEAVLIFPNLVGCYRVLYDPNDVIEQNIAKFIVSLDVQTPMINKDMKSYTHLKEIIIDNELFNDTLKNIPQSVTNLKIKSLVYNKEVNHLTSIKSLVIESSSFNQTVPDKLLANLEELVINSPTYTKHFPSKFPKHKMFSLMFGSAISGCSSPYDNIELSEPHNIGIFVN</sequence>
<keyword evidence="2" id="KW-1185">Reference proteome</keyword>
<dbReference type="KEGG" id="vg:80516737"/>
<dbReference type="NCBIfam" id="TIGR02452">
    <property type="entry name" value="TIGR02452 family protein"/>
    <property type="match status" value="1"/>
</dbReference>
<accession>A0A2K9L504</accession>
<protein>
    <submittedName>
        <fullName evidence="1">Orfan</fullName>
    </submittedName>
</protein>